<dbReference type="InterPro" id="IPR012460">
    <property type="entry name" value="DUF1667"/>
</dbReference>
<dbReference type="EMBL" id="FUYN01000001">
    <property type="protein sequence ID" value="SKB29486.1"/>
    <property type="molecule type" value="Genomic_DNA"/>
</dbReference>
<sequence length="120" mass="13142">MHSELTCIACPMGCRLQIEETENGYIIEGHTCPKGKKYALQELDDPRRMVTSTVRVENGFLALVPVKTAEPIPKNLIFDVMTQINSVVVEAPVFLGDVIVKDVAGTGIDIVATRDMPKSI</sequence>
<name>A0A1T5A3E4_9FIRM</name>
<dbReference type="RefSeq" id="WP_079588677.1">
    <property type="nucleotide sequence ID" value="NZ_FUYN01000001.1"/>
</dbReference>
<protein>
    <submittedName>
        <fullName evidence="1">CxxC motif-containing protein</fullName>
    </submittedName>
</protein>
<accession>A0A1T5A3E4</accession>
<evidence type="ECO:0000313" key="1">
    <source>
        <dbReference type="EMBL" id="SKB29486.1"/>
    </source>
</evidence>
<evidence type="ECO:0000313" key="2">
    <source>
        <dbReference type="Proteomes" id="UP000243406"/>
    </source>
</evidence>
<proteinExistence type="predicted"/>
<dbReference type="OrthoDB" id="9811531at2"/>
<dbReference type="Pfam" id="PF07892">
    <property type="entry name" value="DUF1667"/>
    <property type="match status" value="1"/>
</dbReference>
<dbReference type="Gene3D" id="3.10.530.10">
    <property type="entry name" value="CPE0013-like"/>
    <property type="match status" value="1"/>
</dbReference>
<dbReference type="Proteomes" id="UP000243406">
    <property type="component" value="Unassembled WGS sequence"/>
</dbReference>
<dbReference type="PANTHER" id="PTHR39450">
    <property type="entry name" value="MOLYBDOPTERIN OXIDOREDUCTASE, 4FE-4S CLUSTER-BINDING SUBUNIT"/>
    <property type="match status" value="1"/>
</dbReference>
<dbReference type="AlphaFoldDB" id="A0A1T5A3E4"/>
<organism evidence="1 2">
    <name type="scientific">Acetoanaerobium noterae</name>
    <dbReference type="NCBI Taxonomy" id="745369"/>
    <lineage>
        <taxon>Bacteria</taxon>
        <taxon>Bacillati</taxon>
        <taxon>Bacillota</taxon>
        <taxon>Clostridia</taxon>
        <taxon>Peptostreptococcales</taxon>
        <taxon>Filifactoraceae</taxon>
        <taxon>Acetoanaerobium</taxon>
    </lineage>
</organism>
<keyword evidence="2" id="KW-1185">Reference proteome</keyword>
<dbReference type="InterPro" id="IPR036593">
    <property type="entry name" value="CPE0013-like_sf"/>
</dbReference>
<gene>
    <name evidence="1" type="ORF">SAMN02745120_0727</name>
</gene>
<dbReference type="SUPFAM" id="SSF160148">
    <property type="entry name" value="CPE0013-like"/>
    <property type="match status" value="1"/>
</dbReference>
<reference evidence="2" key="1">
    <citation type="submission" date="2017-02" db="EMBL/GenBank/DDBJ databases">
        <authorList>
            <person name="Varghese N."/>
            <person name="Submissions S."/>
        </authorList>
    </citation>
    <scope>NUCLEOTIDE SEQUENCE [LARGE SCALE GENOMIC DNA]</scope>
    <source>
        <strain evidence="2">ATCC 35199</strain>
    </source>
</reference>
<dbReference type="PANTHER" id="PTHR39450:SF1">
    <property type="entry name" value="DUF1667 DOMAIN-CONTAINING PROTEIN"/>
    <property type="match status" value="1"/>
</dbReference>